<dbReference type="Gene3D" id="3.50.50.60">
    <property type="entry name" value="FAD/NAD(P)-binding domain"/>
    <property type="match status" value="1"/>
</dbReference>
<evidence type="ECO:0000313" key="1">
    <source>
        <dbReference type="EMBL" id="SVC30617.1"/>
    </source>
</evidence>
<reference evidence="1" key="1">
    <citation type="submission" date="2018-05" db="EMBL/GenBank/DDBJ databases">
        <authorList>
            <person name="Lanie J.A."/>
            <person name="Ng W.-L."/>
            <person name="Kazmierczak K.M."/>
            <person name="Andrzejewski T.M."/>
            <person name="Davidsen T.M."/>
            <person name="Wayne K.J."/>
            <person name="Tettelin H."/>
            <person name="Glass J.I."/>
            <person name="Rusch D."/>
            <person name="Podicherti R."/>
            <person name="Tsui H.-C.T."/>
            <person name="Winkler M.E."/>
        </authorList>
    </citation>
    <scope>NUCLEOTIDE SEQUENCE</scope>
</reference>
<accession>A0A382L6I3</accession>
<gene>
    <name evidence="1" type="ORF">METZ01_LOCUS283471</name>
</gene>
<dbReference type="Pfam" id="PF13450">
    <property type="entry name" value="NAD_binding_8"/>
    <property type="match status" value="1"/>
</dbReference>
<dbReference type="InterPro" id="IPR036188">
    <property type="entry name" value="FAD/NAD-bd_sf"/>
</dbReference>
<dbReference type="AlphaFoldDB" id="A0A382L6I3"/>
<dbReference type="SUPFAM" id="SSF51905">
    <property type="entry name" value="FAD/NAD(P)-binding domain"/>
    <property type="match status" value="1"/>
</dbReference>
<name>A0A382L6I3_9ZZZZ</name>
<feature type="non-terminal residue" evidence="1">
    <location>
        <position position="59"/>
    </location>
</feature>
<sequence length="59" mass="6098">MGTFSAVSALETLSGGPALLLAAERRVVVVGGGFGGATAAKYLRLMDHNLQVTLVEPKR</sequence>
<organism evidence="1">
    <name type="scientific">marine metagenome</name>
    <dbReference type="NCBI Taxonomy" id="408172"/>
    <lineage>
        <taxon>unclassified sequences</taxon>
        <taxon>metagenomes</taxon>
        <taxon>ecological metagenomes</taxon>
    </lineage>
</organism>
<protein>
    <submittedName>
        <fullName evidence="1">Uncharacterized protein</fullName>
    </submittedName>
</protein>
<dbReference type="EMBL" id="UINC01084200">
    <property type="protein sequence ID" value="SVC30617.1"/>
    <property type="molecule type" value="Genomic_DNA"/>
</dbReference>
<proteinExistence type="predicted"/>